<evidence type="ECO:0000259" key="8">
    <source>
        <dbReference type="PROSITE" id="PS51456"/>
    </source>
</evidence>
<gene>
    <name evidence="9" type="ORF">ACJMK2_043499</name>
</gene>
<dbReference type="InterPro" id="IPR027417">
    <property type="entry name" value="P-loop_NTPase"/>
</dbReference>
<reference evidence="9 10" key="1">
    <citation type="submission" date="2024-11" db="EMBL/GenBank/DDBJ databases">
        <title>Chromosome-level genome assembly of the freshwater bivalve Anodonta woodiana.</title>
        <authorList>
            <person name="Chen X."/>
        </authorList>
    </citation>
    <scope>NUCLEOTIDE SEQUENCE [LARGE SCALE GENOMIC DNA]</scope>
    <source>
        <strain evidence="9">MN2024</strain>
        <tissue evidence="9">Gills</tissue>
    </source>
</reference>
<dbReference type="GO" id="GO:0003779">
    <property type="term" value="F:actin binding"/>
    <property type="evidence" value="ECO:0007669"/>
    <property type="project" value="UniProtKB-KW"/>
</dbReference>
<dbReference type="Gene3D" id="1.20.120.720">
    <property type="entry name" value="Myosin VI head, motor domain, U50 subdomain"/>
    <property type="match status" value="1"/>
</dbReference>
<dbReference type="GO" id="GO:0042995">
    <property type="term" value="C:cell projection"/>
    <property type="evidence" value="ECO:0007669"/>
    <property type="project" value="UniProtKB-SubCell"/>
</dbReference>
<comment type="caution">
    <text evidence="9">The sequence shown here is derived from an EMBL/GenBank/DDBJ whole genome shotgun (WGS) entry which is preliminary data.</text>
</comment>
<dbReference type="PROSITE" id="PS51456">
    <property type="entry name" value="MYOSIN_MOTOR"/>
    <property type="match status" value="1"/>
</dbReference>
<dbReference type="GO" id="GO:0016459">
    <property type="term" value="C:myosin complex"/>
    <property type="evidence" value="ECO:0007669"/>
    <property type="project" value="UniProtKB-KW"/>
</dbReference>
<proteinExistence type="inferred from homology"/>
<evidence type="ECO:0000256" key="1">
    <source>
        <dbReference type="ARBA" id="ARBA00004245"/>
    </source>
</evidence>
<dbReference type="InterPro" id="IPR001609">
    <property type="entry name" value="Myosin_head_motor_dom-like"/>
</dbReference>
<comment type="subcellular location">
    <subcellularLocation>
        <location evidence="2">Cell projection</location>
    </subcellularLocation>
    <subcellularLocation>
        <location evidence="1">Cytoplasm</location>
        <location evidence="1">Cytoskeleton</location>
    </subcellularLocation>
</comment>
<dbReference type="InterPro" id="IPR052409">
    <property type="entry name" value="Myosin-III_kinase_activity"/>
</dbReference>
<evidence type="ECO:0000256" key="6">
    <source>
        <dbReference type="ARBA" id="ARBA00023273"/>
    </source>
</evidence>
<name>A0ABD3VYF0_SINWO</name>
<feature type="domain" description="Myosin motor" evidence="8">
    <location>
        <begin position="1"/>
        <end position="76"/>
    </location>
</feature>
<dbReference type="AlphaFoldDB" id="A0ABD3VYF0"/>
<evidence type="ECO:0000256" key="7">
    <source>
        <dbReference type="PROSITE-ProRule" id="PRU00782"/>
    </source>
</evidence>
<evidence type="ECO:0000313" key="10">
    <source>
        <dbReference type="Proteomes" id="UP001634394"/>
    </source>
</evidence>
<keyword evidence="3" id="KW-0963">Cytoplasm</keyword>
<sequence length="76" mass="8566">SLLKVDPQELSGTLTSIVTITRGEHVKRFYSKQQADDARDAMAKFLYGRLFGWIVNKVNQLLASRDNIPLSAIMEV</sequence>
<keyword evidence="4" id="KW-0677">Repeat</keyword>
<feature type="non-terminal residue" evidence="9">
    <location>
        <position position="76"/>
    </location>
</feature>
<dbReference type="EMBL" id="JBJQND010000009">
    <property type="protein sequence ID" value="KAL3866171.1"/>
    <property type="molecule type" value="Genomic_DNA"/>
</dbReference>
<evidence type="ECO:0000256" key="5">
    <source>
        <dbReference type="ARBA" id="ARBA00023212"/>
    </source>
</evidence>
<organism evidence="9 10">
    <name type="scientific">Sinanodonta woodiana</name>
    <name type="common">Chinese pond mussel</name>
    <name type="synonym">Anodonta woodiana</name>
    <dbReference type="NCBI Taxonomy" id="1069815"/>
    <lineage>
        <taxon>Eukaryota</taxon>
        <taxon>Metazoa</taxon>
        <taxon>Spiralia</taxon>
        <taxon>Lophotrochozoa</taxon>
        <taxon>Mollusca</taxon>
        <taxon>Bivalvia</taxon>
        <taxon>Autobranchia</taxon>
        <taxon>Heteroconchia</taxon>
        <taxon>Palaeoheterodonta</taxon>
        <taxon>Unionida</taxon>
        <taxon>Unionoidea</taxon>
        <taxon>Unionidae</taxon>
        <taxon>Unioninae</taxon>
        <taxon>Sinanodonta</taxon>
    </lineage>
</organism>
<evidence type="ECO:0000313" key="9">
    <source>
        <dbReference type="EMBL" id="KAL3866171.1"/>
    </source>
</evidence>
<evidence type="ECO:0000256" key="3">
    <source>
        <dbReference type="ARBA" id="ARBA00022490"/>
    </source>
</evidence>
<dbReference type="Proteomes" id="UP001634394">
    <property type="component" value="Unassembled WGS sequence"/>
</dbReference>
<dbReference type="SUPFAM" id="SSF52540">
    <property type="entry name" value="P-loop containing nucleoside triphosphate hydrolases"/>
    <property type="match status" value="1"/>
</dbReference>
<keyword evidence="7" id="KW-0009">Actin-binding</keyword>
<accession>A0ABD3VYF0</accession>
<feature type="non-terminal residue" evidence="9">
    <location>
        <position position="1"/>
    </location>
</feature>
<evidence type="ECO:0000256" key="2">
    <source>
        <dbReference type="ARBA" id="ARBA00004316"/>
    </source>
</evidence>
<protein>
    <recommendedName>
        <fullName evidence="8">Myosin motor domain-containing protein</fullName>
    </recommendedName>
</protein>
<evidence type="ECO:0000256" key="4">
    <source>
        <dbReference type="ARBA" id="ARBA00022737"/>
    </source>
</evidence>
<keyword evidence="10" id="KW-1185">Reference proteome</keyword>
<keyword evidence="6" id="KW-0966">Cell projection</keyword>
<dbReference type="PANTHER" id="PTHR46256:SF5">
    <property type="entry name" value="MYOSIN-IIIB-LIKE"/>
    <property type="match status" value="1"/>
</dbReference>
<dbReference type="Pfam" id="PF00063">
    <property type="entry name" value="Myosin_head"/>
    <property type="match status" value="1"/>
</dbReference>
<dbReference type="PANTHER" id="PTHR46256">
    <property type="entry name" value="AGAP011099-PA"/>
    <property type="match status" value="1"/>
</dbReference>
<keyword evidence="7" id="KW-0518">Myosin</keyword>
<keyword evidence="5" id="KW-0206">Cytoskeleton</keyword>
<comment type="similarity">
    <text evidence="7">Belongs to the TRAFAC class myosin-kinesin ATPase superfamily. Myosin family.</text>
</comment>
<comment type="caution">
    <text evidence="7">Lacks conserved residue(s) required for the propagation of feature annotation.</text>
</comment>
<keyword evidence="7" id="KW-0505">Motor protein</keyword>